<accession>A0A4Q2J032</accession>
<evidence type="ECO:0000259" key="2">
    <source>
        <dbReference type="Pfam" id="PF07238"/>
    </source>
</evidence>
<dbReference type="SUPFAM" id="SSF141371">
    <property type="entry name" value="PilZ domain-like"/>
    <property type="match status" value="1"/>
</dbReference>
<reference evidence="3 4" key="1">
    <citation type="submission" date="2019-01" db="EMBL/GenBank/DDBJ databases">
        <title>Sphingomonas mucosissima sp. nov. and Sphingomonas desiccabilis sp. nov., from biological soil crusts in the Colorado Plateau, USA.</title>
        <authorList>
            <person name="Zhu D."/>
        </authorList>
    </citation>
    <scope>NUCLEOTIDE SEQUENCE [LARGE SCALE GENOMIC DNA]</scope>
    <source>
        <strain evidence="3 4">CP1D</strain>
    </source>
</reference>
<evidence type="ECO:0000313" key="4">
    <source>
        <dbReference type="Proteomes" id="UP000292347"/>
    </source>
</evidence>
<sequence length="128" mass="14141">MDEKFRQTAAGTVEPSHVRDEVQFEARGFGPAAEALQLRVLNLSSHGLSARTHLAFQPGDRLRLILPVVGVMAAEVRWAKGKRFGCMFDMPIDRASYFELLAKVLEPLPPVDPQPERSSPTAASRSNK</sequence>
<feature type="region of interest" description="Disordered" evidence="1">
    <location>
        <begin position="108"/>
        <end position="128"/>
    </location>
</feature>
<keyword evidence="4" id="KW-1185">Reference proteome</keyword>
<dbReference type="InterPro" id="IPR009875">
    <property type="entry name" value="PilZ_domain"/>
</dbReference>
<dbReference type="Proteomes" id="UP000292347">
    <property type="component" value="Unassembled WGS sequence"/>
</dbReference>
<name>A0A4Q2J032_9SPHN</name>
<dbReference type="AlphaFoldDB" id="A0A4Q2J032"/>
<evidence type="ECO:0000313" key="3">
    <source>
        <dbReference type="EMBL" id="RXZ34864.1"/>
    </source>
</evidence>
<dbReference type="OrthoDB" id="9806898at2"/>
<gene>
    <name evidence="3" type="ORF">EO081_04180</name>
</gene>
<dbReference type="GO" id="GO:0035438">
    <property type="term" value="F:cyclic-di-GMP binding"/>
    <property type="evidence" value="ECO:0007669"/>
    <property type="project" value="InterPro"/>
</dbReference>
<proteinExistence type="predicted"/>
<dbReference type="Pfam" id="PF07238">
    <property type="entry name" value="PilZ"/>
    <property type="match status" value="1"/>
</dbReference>
<dbReference type="RefSeq" id="WP_129340645.1">
    <property type="nucleotide sequence ID" value="NZ_JACIDD010000001.1"/>
</dbReference>
<feature type="domain" description="PilZ" evidence="2">
    <location>
        <begin position="35"/>
        <end position="96"/>
    </location>
</feature>
<comment type="caution">
    <text evidence="3">The sequence shown here is derived from an EMBL/GenBank/DDBJ whole genome shotgun (WGS) entry which is preliminary data.</text>
</comment>
<evidence type="ECO:0000256" key="1">
    <source>
        <dbReference type="SAM" id="MobiDB-lite"/>
    </source>
</evidence>
<organism evidence="3 4">
    <name type="scientific">Sphingomonas desiccabilis</name>
    <dbReference type="NCBI Taxonomy" id="429134"/>
    <lineage>
        <taxon>Bacteria</taxon>
        <taxon>Pseudomonadati</taxon>
        <taxon>Pseudomonadota</taxon>
        <taxon>Alphaproteobacteria</taxon>
        <taxon>Sphingomonadales</taxon>
        <taxon>Sphingomonadaceae</taxon>
        <taxon>Sphingomonas</taxon>
    </lineage>
</organism>
<dbReference type="EMBL" id="SDPT01000001">
    <property type="protein sequence ID" value="RXZ34864.1"/>
    <property type="molecule type" value="Genomic_DNA"/>
</dbReference>
<feature type="compositionally biased region" description="Polar residues" evidence="1">
    <location>
        <begin position="116"/>
        <end position="128"/>
    </location>
</feature>
<protein>
    <recommendedName>
        <fullName evidence="2">PilZ domain-containing protein</fullName>
    </recommendedName>
</protein>